<dbReference type="PROSITE" id="PS50853">
    <property type="entry name" value="FN3"/>
    <property type="match status" value="1"/>
</dbReference>
<dbReference type="InterPro" id="IPR003961">
    <property type="entry name" value="FN3_dom"/>
</dbReference>
<proteinExistence type="predicted"/>
<dbReference type="InterPro" id="IPR036116">
    <property type="entry name" value="FN3_sf"/>
</dbReference>
<keyword evidence="2" id="KW-0456">Lyase</keyword>
<dbReference type="Proteomes" id="UP000319374">
    <property type="component" value="Chromosome"/>
</dbReference>
<dbReference type="GO" id="GO:0016829">
    <property type="term" value="F:lyase activity"/>
    <property type="evidence" value="ECO:0007669"/>
    <property type="project" value="UniProtKB-KW"/>
</dbReference>
<name>A0A4Y1X297_9BACT</name>
<protein>
    <submittedName>
        <fullName evidence="2">Xanthan lyase</fullName>
    </submittedName>
</protein>
<evidence type="ECO:0000313" key="2">
    <source>
        <dbReference type="EMBL" id="BBL07433.1"/>
    </source>
</evidence>
<gene>
    <name evidence="2" type="ORF">A5CPEGH6_20710</name>
</gene>
<dbReference type="InterPro" id="IPR033803">
    <property type="entry name" value="CBD-like_Golvesin-Xly"/>
</dbReference>
<dbReference type="KEGG" id="ada:A5CPEGH6_20710"/>
<feature type="domain" description="Fibronectin type-III" evidence="1">
    <location>
        <begin position="573"/>
        <end position="666"/>
    </location>
</feature>
<dbReference type="Pfam" id="PF25275">
    <property type="entry name" value="Golvesin_C"/>
    <property type="match status" value="1"/>
</dbReference>
<dbReference type="Gene3D" id="2.60.40.10">
    <property type="entry name" value="Immunoglobulins"/>
    <property type="match status" value="1"/>
</dbReference>
<dbReference type="SUPFAM" id="SSF53187">
    <property type="entry name" value="Zn-dependent exopeptidases"/>
    <property type="match status" value="1"/>
</dbReference>
<evidence type="ECO:0000259" key="1">
    <source>
        <dbReference type="PROSITE" id="PS50853"/>
    </source>
</evidence>
<organism evidence="2 3">
    <name type="scientific">Alistipes dispar</name>
    <dbReference type="NCBI Taxonomy" id="2585119"/>
    <lineage>
        <taxon>Bacteria</taxon>
        <taxon>Pseudomonadati</taxon>
        <taxon>Bacteroidota</taxon>
        <taxon>Bacteroidia</taxon>
        <taxon>Bacteroidales</taxon>
        <taxon>Rikenellaceae</taxon>
        <taxon>Alistipes</taxon>
    </lineage>
</organism>
<dbReference type="SMART" id="SM00060">
    <property type="entry name" value="FN3"/>
    <property type="match status" value="1"/>
</dbReference>
<accession>A0A4Y1X297</accession>
<dbReference type="EMBL" id="AP019736">
    <property type="protein sequence ID" value="BBL07433.1"/>
    <property type="molecule type" value="Genomic_DNA"/>
</dbReference>
<keyword evidence="3" id="KW-1185">Reference proteome</keyword>
<reference evidence="3" key="1">
    <citation type="submission" date="2019-06" db="EMBL/GenBank/DDBJ databases">
        <title>Alistipes onderdonkii subsp. vulgaris subsp. nov., Alistipes dispar sp. nov. and Alistipes communis sp. nov., isolated from human faeces, and creation of Alistipes onderdonkii subsp. onderdonkii subsp. nov.</title>
        <authorList>
            <person name="Sakamoto M."/>
            <person name="Ikeyama N."/>
            <person name="Ogata Y."/>
            <person name="Suda W."/>
            <person name="Iino T."/>
            <person name="Hattori M."/>
            <person name="Ohkuma M."/>
        </authorList>
    </citation>
    <scope>NUCLEOTIDE SEQUENCE [LARGE SCALE GENOMIC DNA]</scope>
    <source>
        <strain evidence="3">5CPEGH6</strain>
    </source>
</reference>
<dbReference type="Gene3D" id="3.40.630.40">
    <property type="entry name" value="Zn-dependent exopeptidases"/>
    <property type="match status" value="1"/>
</dbReference>
<dbReference type="CDD" id="cd00063">
    <property type="entry name" value="FN3"/>
    <property type="match status" value="1"/>
</dbReference>
<dbReference type="AlphaFoldDB" id="A0A4Y1X297"/>
<dbReference type="InterPro" id="IPR013783">
    <property type="entry name" value="Ig-like_fold"/>
</dbReference>
<sequence>MPVRRAIGRTLSRIVAREVSGGYVKVQGVDASRGRVRVYASVGLSYYPFREGNAGAMRDSVRALLPREYRRARIELYTDGREIAELIPMAYRDPDQVRRLVARRRLVPFTNRSARPLVERLSAPVRAGKGLAGRHIALWQSHGRYFDQPKNRWKWQRSQLWQTCEDLYTQGYVLPYLVPMLENAGACVVLPRERDVQLHEVLADNDAPGQYAESGVWEPGGAGFAHLRQVYRAGENPFRDGTTRRTRSVRGEATGSAVWRADIPERGEYAVYVSYESLPESADDAEYTVHHLGGDTKFAVNQTMGGGTWIYLGGFLFDAGEQAVVTLSNRSREAGRIVSADAVKIGGGYGNVARTVCDSLRIGGGTYAEETSGYPRFCEGARYWLQWAGFGEEVYTPKGGTDDYKDDYMSRAHWVNALAGGSEQMPDSAGLRIPVDMALAFHSDAGVRDGDETIGTLGIFFTRENKGRFGGGADRYRSRDLTDLVMTQIVSDIRRAWEPEWNRRGLWNRAYYEARVPGVPTMLLELLSHQNFTDMRYGSDPRFRFSVARAVYKGILRYLASQYGVPYVVQPLPVGEVAAEFAGGDEVRVSWTPVADSLEATAAPDGYVVYTRIDDGGFDNGRYTAEPFFVERQEPGRIYSYRIAAVNAGGESFPSEIVAACRVPDERGRVLIVNGFDRVSGPVSQRCDSLAGFRTDLDGGVPDRRDITFIGPQEVFDPAQARCEVDSLALGACGCDYAADVIGGNTFDYAALHGRSVAAAGYSFCSMTARRAADGWDAAEYPVVDLILGKQRRTVVGRGVRGEEFEAFPADLQHAISDYLMQGGNLFVSGSYVASDLEAETASEADRRFAREVLHCVAAGMEVSADQPEARRGRVRVMTPEAAFSRGEYRFNDAYGPDCYRVETADRLRPAGDGAFPVMRYAGGGVAGVAFGMPCPAAEAAGSAGPADGAGNAGDAADGGRLAAGGRGFVVGFPFETIVSEVQRDRLMRDALRFLTGGSRSGPDAGAGR</sequence>
<dbReference type="SUPFAM" id="SSF49265">
    <property type="entry name" value="Fibronectin type III"/>
    <property type="match status" value="1"/>
</dbReference>
<evidence type="ECO:0000313" key="3">
    <source>
        <dbReference type="Proteomes" id="UP000319374"/>
    </source>
</evidence>